<dbReference type="PRINTS" id="PR00723">
    <property type="entry name" value="SUBTILISIN"/>
</dbReference>
<dbReference type="InterPro" id="IPR050131">
    <property type="entry name" value="Peptidase_S8_subtilisin-like"/>
</dbReference>
<dbReference type="PROSITE" id="PS00138">
    <property type="entry name" value="SUBTILASE_SER"/>
    <property type="match status" value="1"/>
</dbReference>
<name>A0A939DWF2_9MICO</name>
<gene>
    <name evidence="11" type="ORF">JF543_06735</name>
</gene>
<dbReference type="Gene3D" id="3.40.50.200">
    <property type="entry name" value="Peptidase S8/S53 domain"/>
    <property type="match status" value="1"/>
</dbReference>
<feature type="region of interest" description="Disordered" evidence="8">
    <location>
        <begin position="122"/>
        <end position="158"/>
    </location>
</feature>
<evidence type="ECO:0000256" key="6">
    <source>
        <dbReference type="PROSITE-ProRule" id="PRU01240"/>
    </source>
</evidence>
<dbReference type="Proteomes" id="UP000664385">
    <property type="component" value="Unassembled WGS sequence"/>
</dbReference>
<dbReference type="AlphaFoldDB" id="A0A939DWF2"/>
<dbReference type="InterPro" id="IPR000209">
    <property type="entry name" value="Peptidase_S8/S53_dom"/>
</dbReference>
<feature type="domain" description="Peptidase S8/S53" evidence="10">
    <location>
        <begin position="187"/>
        <end position="473"/>
    </location>
</feature>
<evidence type="ECO:0000256" key="3">
    <source>
        <dbReference type="ARBA" id="ARBA00022801"/>
    </source>
</evidence>
<dbReference type="PROSITE" id="PS00137">
    <property type="entry name" value="SUBTILASE_HIS"/>
    <property type="match status" value="1"/>
</dbReference>
<evidence type="ECO:0000256" key="7">
    <source>
        <dbReference type="RuleBase" id="RU003355"/>
    </source>
</evidence>
<dbReference type="GO" id="GO:0004252">
    <property type="term" value="F:serine-type endopeptidase activity"/>
    <property type="evidence" value="ECO:0007669"/>
    <property type="project" value="UniProtKB-UniRule"/>
</dbReference>
<dbReference type="EMBL" id="JAEMWU010000001">
    <property type="protein sequence ID" value="MBN8205654.1"/>
    <property type="molecule type" value="Genomic_DNA"/>
</dbReference>
<evidence type="ECO:0000256" key="1">
    <source>
        <dbReference type="ARBA" id="ARBA00011073"/>
    </source>
</evidence>
<dbReference type="InterPro" id="IPR015500">
    <property type="entry name" value="Peptidase_S8_subtilisin-rel"/>
</dbReference>
<dbReference type="PANTHER" id="PTHR43806:SF11">
    <property type="entry name" value="CEREVISIN-RELATED"/>
    <property type="match status" value="1"/>
</dbReference>
<evidence type="ECO:0000313" key="11">
    <source>
        <dbReference type="EMBL" id="MBN8205654.1"/>
    </source>
</evidence>
<comment type="similarity">
    <text evidence="1 6 7">Belongs to the peptidase S8 family.</text>
</comment>
<dbReference type="GO" id="GO:0006508">
    <property type="term" value="P:proteolysis"/>
    <property type="evidence" value="ECO:0007669"/>
    <property type="project" value="UniProtKB-KW"/>
</dbReference>
<dbReference type="InterPro" id="IPR023828">
    <property type="entry name" value="Peptidase_S8_Ser-AS"/>
</dbReference>
<dbReference type="InterPro" id="IPR022398">
    <property type="entry name" value="Peptidase_S8_His-AS"/>
</dbReference>
<keyword evidence="9" id="KW-0732">Signal</keyword>
<keyword evidence="3 6" id="KW-0378">Hydrolase</keyword>
<proteinExistence type="inferred from homology"/>
<keyword evidence="4 6" id="KW-0720">Serine protease</keyword>
<dbReference type="Pfam" id="PF00082">
    <property type="entry name" value="Peptidase_S8"/>
    <property type="match status" value="1"/>
</dbReference>
<accession>A0A939DWF2</accession>
<dbReference type="PROSITE" id="PS00136">
    <property type="entry name" value="SUBTILASE_ASP"/>
    <property type="match status" value="1"/>
</dbReference>
<evidence type="ECO:0000256" key="8">
    <source>
        <dbReference type="SAM" id="MobiDB-lite"/>
    </source>
</evidence>
<dbReference type="PANTHER" id="PTHR43806">
    <property type="entry name" value="PEPTIDASE S8"/>
    <property type="match status" value="1"/>
</dbReference>
<dbReference type="InterPro" id="IPR023827">
    <property type="entry name" value="Peptidase_S8_Asp-AS"/>
</dbReference>
<dbReference type="InterPro" id="IPR036852">
    <property type="entry name" value="Peptidase_S8/S53_dom_sf"/>
</dbReference>
<reference evidence="11" key="1">
    <citation type="submission" date="2020-12" db="EMBL/GenBank/DDBJ databases">
        <title>PHA producing bacteria isolated from mangrove.</title>
        <authorList>
            <person name="Zheng W."/>
            <person name="Yu S."/>
            <person name="Huang Y."/>
        </authorList>
    </citation>
    <scope>NUCLEOTIDE SEQUENCE</scope>
    <source>
        <strain evidence="11">GN8-5</strain>
    </source>
</reference>
<feature type="signal peptide" evidence="9">
    <location>
        <begin position="1"/>
        <end position="35"/>
    </location>
</feature>
<evidence type="ECO:0000259" key="10">
    <source>
        <dbReference type="Pfam" id="PF00082"/>
    </source>
</evidence>
<evidence type="ECO:0000256" key="4">
    <source>
        <dbReference type="ARBA" id="ARBA00022825"/>
    </source>
</evidence>
<feature type="active site" description="Charge relay system" evidence="5 6">
    <location>
        <position position="427"/>
    </location>
</feature>
<feature type="active site" description="Charge relay system" evidence="5 6">
    <location>
        <position position="195"/>
    </location>
</feature>
<protein>
    <submittedName>
        <fullName evidence="11">S8 family serine peptidase</fullName>
    </submittedName>
</protein>
<evidence type="ECO:0000313" key="12">
    <source>
        <dbReference type="Proteomes" id="UP000664385"/>
    </source>
</evidence>
<keyword evidence="2 6" id="KW-0645">Protease</keyword>
<dbReference type="PROSITE" id="PS51892">
    <property type="entry name" value="SUBTILASE"/>
    <property type="match status" value="1"/>
</dbReference>
<evidence type="ECO:0000256" key="2">
    <source>
        <dbReference type="ARBA" id="ARBA00022670"/>
    </source>
</evidence>
<sequence>MNPQSPRRALRCMISAAAALALVVAGGLSATAATAETSTPVPISPPDGTVMSYVVNTGQANPGQTRKAENAVAAAGGIVVQSWPQIGVIIAQSDRAAFRDDVTVAGKNAIASVGATRTAEVKDKVTGPGIPWGPGSSGWNQGKNKPVNGDEPTEPIPGSSSDLYSELQWDMEMIQADEANLITDGSRNVLVGVLDSGIDPTHPDLVANIDPAESVNCTVGGRPDQSEDGWYPTTSDHGTHVAGTIAAARNDLGIVGVAPNVRLASVKVVNDDGYIYPEYAICGFMWAAQRGMDVTNNSYYIDPFEFWCDDQPDQAAVQEAVARAVRWSADKGVVSAAAAGNSALDLRTNTVDTGSPNDSEAVERTINSGCKDLPTQLPGVVTVSSLTDTGQLSYFSNRGLGEIDVAAPGSRIASTVPGGWAYKSGTSMASPHVAGVLALMKSVHPELTPAQMIDKLRDDATPTACSAPQYDYGPACEGTEEMNSYYGHGIVNALKAVQ</sequence>
<evidence type="ECO:0000256" key="5">
    <source>
        <dbReference type="PIRSR" id="PIRSR615500-1"/>
    </source>
</evidence>
<feature type="chain" id="PRO_5037382263" evidence="9">
    <location>
        <begin position="36"/>
        <end position="498"/>
    </location>
</feature>
<organism evidence="11 12">
    <name type="scientific">Microbacterium esteraromaticum</name>
    <dbReference type="NCBI Taxonomy" id="57043"/>
    <lineage>
        <taxon>Bacteria</taxon>
        <taxon>Bacillati</taxon>
        <taxon>Actinomycetota</taxon>
        <taxon>Actinomycetes</taxon>
        <taxon>Micrococcales</taxon>
        <taxon>Microbacteriaceae</taxon>
        <taxon>Microbacterium</taxon>
    </lineage>
</organism>
<evidence type="ECO:0000256" key="9">
    <source>
        <dbReference type="SAM" id="SignalP"/>
    </source>
</evidence>
<dbReference type="SUPFAM" id="SSF52743">
    <property type="entry name" value="Subtilisin-like"/>
    <property type="match status" value="1"/>
</dbReference>
<feature type="active site" description="Charge relay system" evidence="5 6">
    <location>
        <position position="237"/>
    </location>
</feature>
<comment type="caution">
    <text evidence="11">The sequence shown here is derived from an EMBL/GenBank/DDBJ whole genome shotgun (WGS) entry which is preliminary data.</text>
</comment>